<feature type="region of interest" description="Disordered" evidence="1">
    <location>
        <begin position="1"/>
        <end position="22"/>
    </location>
</feature>
<feature type="region of interest" description="Disordered" evidence="1">
    <location>
        <begin position="302"/>
        <end position="337"/>
    </location>
</feature>
<protein>
    <submittedName>
        <fullName evidence="2">Uncharacterized protein</fullName>
    </submittedName>
</protein>
<name>A0A9W7A8B1_9STRA</name>
<dbReference type="EMBL" id="BRXW01000556">
    <property type="protein sequence ID" value="GMH65971.1"/>
    <property type="molecule type" value="Genomic_DNA"/>
</dbReference>
<proteinExistence type="predicted"/>
<evidence type="ECO:0000313" key="2">
    <source>
        <dbReference type="EMBL" id="GMH65971.1"/>
    </source>
</evidence>
<gene>
    <name evidence="2" type="ORF">TrLO_g8828</name>
</gene>
<organism evidence="2 3">
    <name type="scientific">Triparma laevis f. longispina</name>
    <dbReference type="NCBI Taxonomy" id="1714387"/>
    <lineage>
        <taxon>Eukaryota</taxon>
        <taxon>Sar</taxon>
        <taxon>Stramenopiles</taxon>
        <taxon>Ochrophyta</taxon>
        <taxon>Bolidophyceae</taxon>
        <taxon>Parmales</taxon>
        <taxon>Triparmaceae</taxon>
        <taxon>Triparma</taxon>
    </lineage>
</organism>
<feature type="compositionally biased region" description="Basic and acidic residues" evidence="1">
    <location>
        <begin position="323"/>
        <end position="337"/>
    </location>
</feature>
<feature type="compositionally biased region" description="Polar residues" evidence="1">
    <location>
        <begin position="438"/>
        <end position="447"/>
    </location>
</feature>
<dbReference type="Proteomes" id="UP001165122">
    <property type="component" value="Unassembled WGS sequence"/>
</dbReference>
<feature type="compositionally biased region" description="Basic residues" evidence="1">
    <location>
        <begin position="382"/>
        <end position="396"/>
    </location>
</feature>
<feature type="compositionally biased region" description="Basic and acidic residues" evidence="1">
    <location>
        <begin position="1"/>
        <end position="13"/>
    </location>
</feature>
<dbReference type="AlphaFoldDB" id="A0A9W7A8B1"/>
<dbReference type="OrthoDB" id="10447298at2759"/>
<accession>A0A9W7A8B1</accession>
<comment type="caution">
    <text evidence="2">The sequence shown here is derived from an EMBL/GenBank/DDBJ whole genome shotgun (WGS) entry which is preliminary data.</text>
</comment>
<reference evidence="3" key="1">
    <citation type="journal article" date="2023" name="Commun. Biol.">
        <title>Genome analysis of Parmales, the sister group of diatoms, reveals the evolutionary specialization of diatoms from phago-mixotrophs to photoautotrophs.</title>
        <authorList>
            <person name="Ban H."/>
            <person name="Sato S."/>
            <person name="Yoshikawa S."/>
            <person name="Yamada K."/>
            <person name="Nakamura Y."/>
            <person name="Ichinomiya M."/>
            <person name="Sato N."/>
            <person name="Blanc-Mathieu R."/>
            <person name="Endo H."/>
            <person name="Kuwata A."/>
            <person name="Ogata H."/>
        </authorList>
    </citation>
    <scope>NUCLEOTIDE SEQUENCE [LARGE SCALE GENOMIC DNA]</scope>
    <source>
        <strain evidence="3">NIES 3700</strain>
    </source>
</reference>
<sequence>MESLIHESGKDKNNISSYSVDSDFYGMEDPMEKVRERMKNNKTWMSSVDSDLGRDNFRPSRFGGTITKERAEEVRGEQTEMTFESVGARKEMEVEEEVFRVTKVRKPIAFEVEIGNKGEADKKGGGGFFSGAGGARAHEAKFLKKREKDWKKLREAKNMRVQLLREKKRKIIKSNRMKPLQQRVIIKKKVEKMKVEKEGKLKRPVPKFSLAVAGKVVVKAEEEKKEGTPTPNKPKDVVEAWAHPPGFRETNLHGVIPTSAVPSKKIVSKAERELFSQSLRNKDKQKDSEIQEKIKWMVVQQKKVARGREERESAAKMRKVKAERREEKVRREKEEEMKARADLVKVRLEAFKMDRVMKAKEMQEKVAVEKVVDGEKKEKAKKEGKKSPKKTKKKAKSPTAPSLANSPYQKPAAIPTPIQTESVSVKKSPKKELKRCSTRLSMNSNGKPGTPVKTSKGGKGES</sequence>
<feature type="compositionally biased region" description="Basic and acidic residues" evidence="1">
    <location>
        <begin position="361"/>
        <end position="381"/>
    </location>
</feature>
<feature type="compositionally biased region" description="Basic and acidic residues" evidence="1">
    <location>
        <begin position="306"/>
        <end position="315"/>
    </location>
</feature>
<feature type="region of interest" description="Disordered" evidence="1">
    <location>
        <begin position="361"/>
        <end position="462"/>
    </location>
</feature>
<evidence type="ECO:0000313" key="3">
    <source>
        <dbReference type="Proteomes" id="UP001165122"/>
    </source>
</evidence>
<keyword evidence="3" id="KW-1185">Reference proteome</keyword>
<evidence type="ECO:0000256" key="1">
    <source>
        <dbReference type="SAM" id="MobiDB-lite"/>
    </source>
</evidence>